<keyword evidence="6" id="KW-0256">Endoplasmic reticulum</keyword>
<evidence type="ECO:0000256" key="3">
    <source>
        <dbReference type="ARBA" id="ARBA00020105"/>
    </source>
</evidence>
<evidence type="ECO:0000256" key="8">
    <source>
        <dbReference type="ARBA" id="ARBA00023136"/>
    </source>
</evidence>
<keyword evidence="7" id="KW-1133">Transmembrane helix</keyword>
<dbReference type="PANTHER" id="PTHR21397:SF4">
    <property type="entry name" value="ER MEMBRANE PROTEIN COMPLEX SUBUNIT 10"/>
    <property type="match status" value="1"/>
</dbReference>
<evidence type="ECO:0000256" key="7">
    <source>
        <dbReference type="ARBA" id="ARBA00022989"/>
    </source>
</evidence>
<dbReference type="CDD" id="cd22209">
    <property type="entry name" value="EMC10"/>
    <property type="match status" value="1"/>
</dbReference>
<organism evidence="10 11">
    <name type="scientific">Owenia fusiformis</name>
    <name type="common">Polychaete worm</name>
    <dbReference type="NCBI Taxonomy" id="6347"/>
    <lineage>
        <taxon>Eukaryota</taxon>
        <taxon>Metazoa</taxon>
        <taxon>Spiralia</taxon>
        <taxon>Lophotrochozoa</taxon>
        <taxon>Annelida</taxon>
        <taxon>Polychaeta</taxon>
        <taxon>Sedentaria</taxon>
        <taxon>Canalipalpata</taxon>
        <taxon>Sabellida</taxon>
        <taxon>Oweniida</taxon>
        <taxon>Oweniidae</taxon>
        <taxon>Owenia</taxon>
    </lineage>
</organism>
<keyword evidence="5 9" id="KW-0732">Signal</keyword>
<evidence type="ECO:0000256" key="1">
    <source>
        <dbReference type="ARBA" id="ARBA00004115"/>
    </source>
</evidence>
<evidence type="ECO:0000256" key="6">
    <source>
        <dbReference type="ARBA" id="ARBA00022824"/>
    </source>
</evidence>
<feature type="chain" id="PRO_5035723465" description="ER membrane protein complex subunit 10" evidence="9">
    <location>
        <begin position="31"/>
        <end position="234"/>
    </location>
</feature>
<keyword evidence="4" id="KW-0812">Transmembrane</keyword>
<dbReference type="AlphaFoldDB" id="A0A8S4P3M4"/>
<sequence>ECNAFKMSLSLLRICSIFAILIGISQVSQTDEEFEGRSSFPVEHAFGSDAEFTERGTITIQSMKANVATFNQLAPLTKDEKAKLKALVKSDGNYRIRIPVKTSNSNVQYVSSFMKACSMYESKLSDQIIISVGSSGGIVGISMVTYLSHCAGITVPESSLKNFNTTVDIRTSLAGPMPDTQSYIQKMEQEKAAKEKEGPADNRSFIAKYWMYIVPVFIFMMVASNAEQPSGGGK</sequence>
<dbReference type="Proteomes" id="UP000749559">
    <property type="component" value="Unassembled WGS sequence"/>
</dbReference>
<protein>
    <recommendedName>
        <fullName evidence="3">ER membrane protein complex subunit 10</fullName>
    </recommendedName>
</protein>
<keyword evidence="11" id="KW-1185">Reference proteome</keyword>
<dbReference type="EMBL" id="CAIIXF020000006">
    <property type="protein sequence ID" value="CAH1787934.1"/>
    <property type="molecule type" value="Genomic_DNA"/>
</dbReference>
<comment type="subcellular location">
    <subcellularLocation>
        <location evidence="1">Endoplasmic reticulum membrane</location>
        <topology evidence="1">Single-pass type I membrane protein</topology>
    </subcellularLocation>
</comment>
<dbReference type="PANTHER" id="PTHR21397">
    <property type="entry name" value="CHROMATIN COMPLEXES SUBUNIT BAP18-RELATED"/>
    <property type="match status" value="1"/>
</dbReference>
<dbReference type="Pfam" id="PF21203">
    <property type="entry name" value="ECM10"/>
    <property type="match status" value="1"/>
</dbReference>
<proteinExistence type="inferred from homology"/>
<name>A0A8S4P3M4_OWEFU</name>
<accession>A0A8S4P3M4</accession>
<evidence type="ECO:0000256" key="4">
    <source>
        <dbReference type="ARBA" id="ARBA00022692"/>
    </source>
</evidence>
<comment type="similarity">
    <text evidence="2">Belongs to the EMC10 family.</text>
</comment>
<feature type="signal peptide" evidence="9">
    <location>
        <begin position="1"/>
        <end position="30"/>
    </location>
</feature>
<comment type="caution">
    <text evidence="10">The sequence shown here is derived from an EMBL/GenBank/DDBJ whole genome shotgun (WGS) entry which is preliminary data.</text>
</comment>
<evidence type="ECO:0000256" key="5">
    <source>
        <dbReference type="ARBA" id="ARBA00022729"/>
    </source>
</evidence>
<feature type="non-terminal residue" evidence="10">
    <location>
        <position position="234"/>
    </location>
</feature>
<evidence type="ECO:0000313" key="11">
    <source>
        <dbReference type="Proteomes" id="UP000749559"/>
    </source>
</evidence>
<evidence type="ECO:0000256" key="2">
    <source>
        <dbReference type="ARBA" id="ARBA00007695"/>
    </source>
</evidence>
<evidence type="ECO:0000256" key="9">
    <source>
        <dbReference type="SAM" id="SignalP"/>
    </source>
</evidence>
<keyword evidence="8" id="KW-0472">Membrane</keyword>
<gene>
    <name evidence="10" type="ORF">OFUS_LOCUS13552</name>
</gene>
<dbReference type="GO" id="GO:0072546">
    <property type="term" value="C:EMC complex"/>
    <property type="evidence" value="ECO:0007669"/>
    <property type="project" value="TreeGrafter"/>
</dbReference>
<evidence type="ECO:0000313" key="10">
    <source>
        <dbReference type="EMBL" id="CAH1787934.1"/>
    </source>
</evidence>
<reference evidence="10" key="1">
    <citation type="submission" date="2022-03" db="EMBL/GenBank/DDBJ databases">
        <authorList>
            <person name="Martin C."/>
        </authorList>
    </citation>
    <scope>NUCLEOTIDE SEQUENCE</scope>
</reference>